<feature type="compositionally biased region" description="Basic and acidic residues" evidence="6">
    <location>
        <begin position="434"/>
        <end position="443"/>
    </location>
</feature>
<dbReference type="InterPro" id="IPR039396">
    <property type="entry name" value="Deltex_C"/>
</dbReference>
<feature type="domain" description="Deltex C-terminal" evidence="7">
    <location>
        <begin position="954"/>
        <end position="1069"/>
    </location>
</feature>
<accession>A0A8C0VH77</accession>
<dbReference type="GO" id="GO:0016567">
    <property type="term" value="P:protein ubiquitination"/>
    <property type="evidence" value="ECO:0007669"/>
    <property type="project" value="UniProtKB-UniPathway"/>
</dbReference>
<evidence type="ECO:0000256" key="6">
    <source>
        <dbReference type="SAM" id="MobiDB-lite"/>
    </source>
</evidence>
<proteinExistence type="predicted"/>
<name>A0A8C0VH77_CYACU</name>
<sequence>MQGPGVFAFSCAFERAQEVWSLLSHSLAISLQIFIHVCMTIDYGKLGKTLLKGLHKDYSNVQFSFDSQNMHCIVQGSFTELQTFSRDLLDSVNLRSQAIGENPVPASSSGAKKMGMHDDQQVPASTESAQETAKLPNSNQQHEVAAKVPSPQSPVGGEAVELMGKLEDFSLAMDLDIYLYMQRFCAAEYQGVLHRHHVDVVDVSGDGITVLYLQPSGGLSGDTDALRQAHVALQQLYQQLEVSLCKEKVAKEELGTDSEALSALTCELQKLYPQLLCHEDVKQLYLVGNLVDVSQAKQFLQDSFTRRGAAHTGDTLSSSQPSGTTEAAQNLAKVPVDTSATRLSPSRPELKGEFKLAANFSALKADRSQAGHGLLLNQDSPSVVEVQLSGKHSAETNAPGLSASKPPTQQCRPPTPVAGKVLGSAAEPQQNNPTERDHAERGTRLIGKKASLPLLGKENSTFQHPEDSKGLGPIEPHFLVGMSNACDVTWTSFALGSKPSAGRSLLRRSNSFSLPRSRESNNCRDGSSRASEKMSLDSLQWFYLKDVCHATIDELCKAGGVQISELHTGNCTVLTLQAADSTRLLQAKWKLERLVQKCPDLVCQSVSYSELAVDGPNDSDLSELCSLLRGKSFQVGLNIDEYGLHLACPKEVLPGLTETFHMFCSRRLCAMKSSSIPPGPESMGISSVMQPSRSPVLDAAHPGSLNSLQQLSISNQADPAYVLRAPWVPEAEEMRSPSSWRFQQVWGQEEARGCIDPGFGRGGINLLSLGGGDKPNPPGLREPQEQWKIKLYLGDPDTNRLKQVLPDRFQFARDKNRGGYSEAMRQQHCPVPAADGAPHSMATWLSRAMAAEPPPAVAQQAPAAQLMDQGRDQFPGGRRNGQEEPDLPSQQRRDPSLGQESSMIPLDQCDACQVSGVTCQGPCGHALSRTCFAVDNTQPDCCSSPPAALGSKILGTVKISSLSQSLPGYYRDPTLQLAYSIPDGVQGVGDPRPGHPYKGGNFCAFLPDNKEGLKTAKLLKKAFDRGLTFQIKSCNGEERVTWGLIPHKTSWDGGKARYGPAHPKLLGMVVGFLAIGGGEPWAPVQQILALPLPTPHSGRVGASLCFSLQGSYGMADQPWHPPAGAKALAHPTAISGVETCKFPMDKNSGPCSLTAFPMIVLGTSCACRQQDIHSAPAERLGQK</sequence>
<feature type="region of interest" description="Disordered" evidence="6">
    <location>
        <begin position="389"/>
        <end position="469"/>
    </location>
</feature>
<dbReference type="Proteomes" id="UP000694410">
    <property type="component" value="Unplaced"/>
</dbReference>
<evidence type="ECO:0000256" key="4">
    <source>
        <dbReference type="ARBA" id="ARBA00022679"/>
    </source>
</evidence>
<dbReference type="AlphaFoldDB" id="A0A8C0VH77"/>
<protein>
    <recommendedName>
        <fullName evidence="3">RING-type E3 ubiquitin transferase</fullName>
        <ecNumber evidence="3">2.3.2.27</ecNumber>
    </recommendedName>
</protein>
<dbReference type="PANTHER" id="PTHR12622">
    <property type="entry name" value="DELTEX-RELATED"/>
    <property type="match status" value="1"/>
</dbReference>
<dbReference type="GO" id="GO:0046872">
    <property type="term" value="F:metal ion binding"/>
    <property type="evidence" value="ECO:0007669"/>
    <property type="project" value="UniProtKB-KW"/>
</dbReference>
<reference evidence="8" key="1">
    <citation type="submission" date="2025-08" db="UniProtKB">
        <authorList>
            <consortium name="Ensembl"/>
        </authorList>
    </citation>
    <scope>IDENTIFICATION</scope>
</reference>
<dbReference type="GO" id="GO:0061630">
    <property type="term" value="F:ubiquitin protein ligase activity"/>
    <property type="evidence" value="ECO:0007669"/>
    <property type="project" value="UniProtKB-EC"/>
</dbReference>
<dbReference type="Gene3D" id="3.30.390.130">
    <property type="match status" value="1"/>
</dbReference>
<evidence type="ECO:0000256" key="3">
    <source>
        <dbReference type="ARBA" id="ARBA00012483"/>
    </source>
</evidence>
<dbReference type="InterPro" id="IPR039399">
    <property type="entry name" value="Deltex_C_sf"/>
</dbReference>
<evidence type="ECO:0000313" key="8">
    <source>
        <dbReference type="Ensembl" id="ENSCCEP00000024007.1"/>
    </source>
</evidence>
<keyword evidence="4" id="KW-0808">Transferase</keyword>
<feature type="region of interest" description="Disordered" evidence="6">
    <location>
        <begin position="310"/>
        <end position="331"/>
    </location>
</feature>
<comment type="pathway">
    <text evidence="2">Protein modification; protein ubiquitination.</text>
</comment>
<dbReference type="GO" id="GO:0007219">
    <property type="term" value="P:Notch signaling pathway"/>
    <property type="evidence" value="ECO:0007669"/>
    <property type="project" value="InterPro"/>
</dbReference>
<organism evidence="8 9">
    <name type="scientific">Cyanistes caeruleus</name>
    <name type="common">Eurasian blue tit</name>
    <name type="synonym">Parus caeruleus</name>
    <dbReference type="NCBI Taxonomy" id="156563"/>
    <lineage>
        <taxon>Eukaryota</taxon>
        <taxon>Metazoa</taxon>
        <taxon>Chordata</taxon>
        <taxon>Craniata</taxon>
        <taxon>Vertebrata</taxon>
        <taxon>Euteleostomi</taxon>
        <taxon>Archelosauria</taxon>
        <taxon>Archosauria</taxon>
        <taxon>Dinosauria</taxon>
        <taxon>Saurischia</taxon>
        <taxon>Theropoda</taxon>
        <taxon>Coelurosauria</taxon>
        <taxon>Aves</taxon>
        <taxon>Neognathae</taxon>
        <taxon>Neoaves</taxon>
        <taxon>Telluraves</taxon>
        <taxon>Australaves</taxon>
        <taxon>Passeriformes</taxon>
        <taxon>Paridae</taxon>
        <taxon>Cyanistes</taxon>
    </lineage>
</organism>
<dbReference type="UniPathway" id="UPA00143"/>
<keyword evidence="5" id="KW-0479">Metal-binding</keyword>
<dbReference type="Ensembl" id="ENSCCET00000036149.1">
    <property type="protein sequence ID" value="ENSCCEP00000024007.1"/>
    <property type="gene ID" value="ENSCCEG00000021390.1"/>
</dbReference>
<evidence type="ECO:0000313" key="9">
    <source>
        <dbReference type="Proteomes" id="UP000694410"/>
    </source>
</evidence>
<evidence type="ECO:0000256" key="1">
    <source>
        <dbReference type="ARBA" id="ARBA00000900"/>
    </source>
</evidence>
<gene>
    <name evidence="8" type="primary">LOC111940074</name>
</gene>
<dbReference type="Pfam" id="PF18102">
    <property type="entry name" value="DTC"/>
    <property type="match status" value="1"/>
</dbReference>
<comment type="catalytic activity">
    <reaction evidence="1">
        <text>S-ubiquitinyl-[E2 ubiquitin-conjugating enzyme]-L-cysteine + [acceptor protein]-L-lysine = [E2 ubiquitin-conjugating enzyme]-L-cysteine + N(6)-ubiquitinyl-[acceptor protein]-L-lysine.</text>
        <dbReference type="EC" id="2.3.2.27"/>
    </reaction>
</comment>
<feature type="compositionally biased region" description="Polar residues" evidence="6">
    <location>
        <begin position="314"/>
        <end position="328"/>
    </location>
</feature>
<dbReference type="InterPro" id="IPR039398">
    <property type="entry name" value="Deltex_fam"/>
</dbReference>
<dbReference type="EC" id="2.3.2.27" evidence="3"/>
<feature type="region of interest" description="Disordered" evidence="6">
    <location>
        <begin position="851"/>
        <end position="902"/>
    </location>
</feature>
<evidence type="ECO:0000259" key="7">
    <source>
        <dbReference type="Pfam" id="PF18102"/>
    </source>
</evidence>
<keyword evidence="9" id="KW-1185">Reference proteome</keyword>
<reference evidence="8" key="2">
    <citation type="submission" date="2025-09" db="UniProtKB">
        <authorList>
            <consortium name="Ensembl"/>
        </authorList>
    </citation>
    <scope>IDENTIFICATION</scope>
</reference>
<feature type="compositionally biased region" description="Polar residues" evidence="6">
    <location>
        <begin position="122"/>
        <end position="142"/>
    </location>
</feature>
<evidence type="ECO:0000256" key="2">
    <source>
        <dbReference type="ARBA" id="ARBA00004906"/>
    </source>
</evidence>
<feature type="region of interest" description="Disordered" evidence="6">
    <location>
        <begin position="100"/>
        <end position="154"/>
    </location>
</feature>
<evidence type="ECO:0000256" key="5">
    <source>
        <dbReference type="ARBA" id="ARBA00022723"/>
    </source>
</evidence>